<evidence type="ECO:0000256" key="1">
    <source>
        <dbReference type="ARBA" id="ARBA00009831"/>
    </source>
</evidence>
<keyword evidence="2" id="KW-1015">Disulfide bond</keyword>
<dbReference type="GeneID" id="66320248"/>
<dbReference type="Gene3D" id="3.30.412.10">
    <property type="entry name" value="Proaerolysin, chain A, domain 2"/>
    <property type="match status" value="1"/>
</dbReference>
<proteinExistence type="inferred from homology"/>
<geneLocation type="plasmid" evidence="4 5">
    <name>pCLG2</name>
</geneLocation>
<dbReference type="RefSeq" id="WP_012775909.1">
    <property type="nucleotide sequence ID" value="NC_012945.1"/>
</dbReference>
<protein>
    <submittedName>
        <fullName evidence="4">Alpha-toxin</fullName>
    </submittedName>
</protein>
<dbReference type="SMART" id="SM00999">
    <property type="entry name" value="Aerolysin"/>
    <property type="match status" value="1"/>
</dbReference>
<sequence>MLKKSIIKKTLFSSFIAIQCLTVVPHVQAFAYSSNYSSNYKMSNIKPEIILFGYQDDDDLKAKIIQDSTFIRNWATVAHSMGFAWCGGTASKSVGDGFEFRMAYENSKPVYYLTSRYNENDPYAKGWRANERLTMKITNVRFIIDDSSIHLGTPKVTNLEPLTSKSMEVINPNNTEGKGSLNFNYISSQSKSKTDNFKFSEKIGVKTTFSVDIALINNKIETSFDFSSEQGWSTSTNNTETKQDSVSYTTTISPNSKKTVYLDVLRKKCDVPYDATIYMEYDIEFTGFLKYSGNARKDHPKDRPTVSFKFGGKNNMSAVEHLADLYKHKDINGYSNWDWKWIDTNYGKCFSNAYYNLNNLYYGGVISGVFNNVDGSKAIVKEGTEVPLNKEKSERSADSNVKVENVKTQEVPGFKVKDITISTSDGTTTINSKN</sequence>
<dbReference type="Proteomes" id="UP000006160">
    <property type="component" value="Plasmid pCLG2"/>
</dbReference>
<evidence type="ECO:0000313" key="4">
    <source>
        <dbReference type="EMBL" id="ACT33714.1"/>
    </source>
</evidence>
<dbReference type="EMBL" id="CP001660">
    <property type="protein sequence ID" value="ACT33714.1"/>
    <property type="molecule type" value="Genomic_DNA"/>
</dbReference>
<dbReference type="Gene3D" id="2.170.15.10">
    <property type="entry name" value="Proaerolysin, chain A, domain 3"/>
    <property type="match status" value="1"/>
</dbReference>
<dbReference type="InterPro" id="IPR053237">
    <property type="entry name" value="Natterin_C"/>
</dbReference>
<dbReference type="PANTHER" id="PTHR39244">
    <property type="entry name" value="NATTERIN-4"/>
    <property type="match status" value="1"/>
</dbReference>
<dbReference type="InterPro" id="IPR055267">
    <property type="entry name" value="Aerolysin-like_C"/>
</dbReference>
<dbReference type="AlphaFoldDB" id="A0A9N7FYY1"/>
<evidence type="ECO:0000313" key="5">
    <source>
        <dbReference type="Proteomes" id="UP000006160"/>
    </source>
</evidence>
<dbReference type="InterPro" id="IPR005830">
    <property type="entry name" value="Aerolysn"/>
</dbReference>
<name>A0A9N7FYY1_CLOBO</name>
<gene>
    <name evidence="4" type="ORF">CLG_A0005</name>
</gene>
<keyword evidence="4" id="KW-0614">Plasmid</keyword>
<dbReference type="Pfam" id="PF01117">
    <property type="entry name" value="Aerolysin"/>
    <property type="match status" value="1"/>
</dbReference>
<dbReference type="SUPFAM" id="SSF56973">
    <property type="entry name" value="Aerolisin/ETX pore-forming domain"/>
    <property type="match status" value="1"/>
</dbReference>
<dbReference type="PRINTS" id="PR00754">
    <property type="entry name" value="AEROLYSIN"/>
</dbReference>
<feature type="domain" description="Aerolysin-like C-terminal" evidence="3">
    <location>
        <begin position="55"/>
        <end position="413"/>
    </location>
</feature>
<dbReference type="GO" id="GO:0005576">
    <property type="term" value="C:extracellular region"/>
    <property type="evidence" value="ECO:0007669"/>
    <property type="project" value="InterPro"/>
</dbReference>
<dbReference type="CDD" id="cd20224">
    <property type="entry name" value="PFM_alpha-toxin-like"/>
    <property type="match status" value="1"/>
</dbReference>
<organism evidence="4 5">
    <name type="scientific">Clostridium botulinum D str. 1873</name>
    <dbReference type="NCBI Taxonomy" id="592027"/>
    <lineage>
        <taxon>Bacteria</taxon>
        <taxon>Bacillati</taxon>
        <taxon>Bacillota</taxon>
        <taxon>Clostridia</taxon>
        <taxon>Eubacteriales</taxon>
        <taxon>Clostridiaceae</taxon>
        <taxon>Clostridium</taxon>
    </lineage>
</organism>
<dbReference type="SMR" id="A0A9N7FYY1"/>
<accession>A0A9N7FYY1</accession>
<evidence type="ECO:0000256" key="2">
    <source>
        <dbReference type="ARBA" id="ARBA00023157"/>
    </source>
</evidence>
<comment type="similarity">
    <text evidence="1">Belongs to the aerolysin family.</text>
</comment>
<reference evidence="4 5" key="1">
    <citation type="submission" date="2009-10" db="EMBL/GenBank/DDBJ databases">
        <authorList>
            <person name="Joardar V."/>
            <person name="Shrivastava S."/>
            <person name="Brinkac L.M."/>
            <person name="Harkins D.M."/>
            <person name="Durkin A.S."/>
            <person name="Sutton G."/>
        </authorList>
    </citation>
    <scope>NUCLEOTIDE SEQUENCE [LARGE SCALE GENOMIC DNA]</scope>
    <source>
        <strain evidence="5">D str. 1873</strain>
        <plasmid evidence="4 5">pCLG2</plasmid>
    </source>
</reference>
<dbReference type="PANTHER" id="PTHR39244:SF5">
    <property type="entry name" value="NATTERIN-3-LIKE"/>
    <property type="match status" value="1"/>
</dbReference>
<evidence type="ECO:0000259" key="3">
    <source>
        <dbReference type="SMART" id="SM00999"/>
    </source>
</evidence>